<evidence type="ECO:0000313" key="3">
    <source>
        <dbReference type="Proteomes" id="UP000499080"/>
    </source>
</evidence>
<proteinExistence type="predicted"/>
<dbReference type="EMBL" id="BGPR01028408">
    <property type="protein sequence ID" value="GBN99554.1"/>
    <property type="molecule type" value="Genomic_DNA"/>
</dbReference>
<name>A0A4Y2TG01_ARAVE</name>
<evidence type="ECO:0000313" key="1">
    <source>
        <dbReference type="EMBL" id="GBN99549.1"/>
    </source>
</evidence>
<dbReference type="AlphaFoldDB" id="A0A4Y2TG01"/>
<reference evidence="2 3" key="1">
    <citation type="journal article" date="2019" name="Sci. Rep.">
        <title>Orb-weaving spider Araneus ventricosus genome elucidates the spidroin gene catalogue.</title>
        <authorList>
            <person name="Kono N."/>
            <person name="Nakamura H."/>
            <person name="Ohtoshi R."/>
            <person name="Moran D.A.P."/>
            <person name="Shinohara A."/>
            <person name="Yoshida Y."/>
            <person name="Fujiwara M."/>
            <person name="Mori M."/>
            <person name="Tomita M."/>
            <person name="Arakawa K."/>
        </authorList>
    </citation>
    <scope>NUCLEOTIDE SEQUENCE [LARGE SCALE GENOMIC DNA]</scope>
</reference>
<organism evidence="2 3">
    <name type="scientific">Araneus ventricosus</name>
    <name type="common">Orbweaver spider</name>
    <name type="synonym">Epeira ventricosa</name>
    <dbReference type="NCBI Taxonomy" id="182803"/>
    <lineage>
        <taxon>Eukaryota</taxon>
        <taxon>Metazoa</taxon>
        <taxon>Ecdysozoa</taxon>
        <taxon>Arthropoda</taxon>
        <taxon>Chelicerata</taxon>
        <taxon>Arachnida</taxon>
        <taxon>Araneae</taxon>
        <taxon>Araneomorphae</taxon>
        <taxon>Entelegynae</taxon>
        <taxon>Araneoidea</taxon>
        <taxon>Araneidae</taxon>
        <taxon>Araneus</taxon>
    </lineage>
</organism>
<dbReference type="Proteomes" id="UP000499080">
    <property type="component" value="Unassembled WGS sequence"/>
</dbReference>
<dbReference type="EMBL" id="BGPR01028407">
    <property type="protein sequence ID" value="GBN99549.1"/>
    <property type="molecule type" value="Genomic_DNA"/>
</dbReference>
<evidence type="ECO:0000313" key="2">
    <source>
        <dbReference type="EMBL" id="GBN99554.1"/>
    </source>
</evidence>
<sequence length="123" mass="13266">MKNTNVECLLSKPRNTNTTSSGVAIGGKGSGSDGFWQYEATSAKLFGGPYPNQCRKFAVGLTQRGMSTTVSRHKTNASSTCGKNRHCMHAPGASLKAISDGQRCVRDFRVHQGNANRQKFLVT</sequence>
<protein>
    <submittedName>
        <fullName evidence="2">Uncharacterized protein</fullName>
    </submittedName>
</protein>
<accession>A0A4Y2TG01</accession>
<gene>
    <name evidence="2" type="ORF">AVEN_164748_1</name>
    <name evidence="1" type="ORF">AVEN_254352_1</name>
</gene>
<keyword evidence="3" id="KW-1185">Reference proteome</keyword>
<comment type="caution">
    <text evidence="2">The sequence shown here is derived from an EMBL/GenBank/DDBJ whole genome shotgun (WGS) entry which is preliminary data.</text>
</comment>